<keyword evidence="5" id="KW-1185">Reference proteome</keyword>
<dbReference type="CDD" id="cd12797">
    <property type="entry name" value="M23_peptidase"/>
    <property type="match status" value="1"/>
</dbReference>
<dbReference type="SUPFAM" id="SSF51294">
    <property type="entry name" value="Hedgehog/intein (Hint) domain"/>
    <property type="match status" value="1"/>
</dbReference>
<evidence type="ECO:0000259" key="2">
    <source>
        <dbReference type="SMART" id="SM00305"/>
    </source>
</evidence>
<dbReference type="InterPro" id="IPR036844">
    <property type="entry name" value="Hint_dom_sf"/>
</dbReference>
<organism evidence="4 5">
    <name type="scientific">Leptospira andrefontaineae</name>
    <dbReference type="NCBI Taxonomy" id="2484976"/>
    <lineage>
        <taxon>Bacteria</taxon>
        <taxon>Pseudomonadati</taxon>
        <taxon>Spirochaetota</taxon>
        <taxon>Spirochaetia</taxon>
        <taxon>Leptospirales</taxon>
        <taxon>Leptospiraceae</taxon>
        <taxon>Leptospira</taxon>
    </lineage>
</organism>
<dbReference type="Gene3D" id="2.170.16.10">
    <property type="entry name" value="Hedgehog/Intein (Hint) domain"/>
    <property type="match status" value="1"/>
</dbReference>
<evidence type="ECO:0000256" key="1">
    <source>
        <dbReference type="SAM" id="Coils"/>
    </source>
</evidence>
<evidence type="ECO:0000259" key="3">
    <source>
        <dbReference type="SMART" id="SM00306"/>
    </source>
</evidence>
<dbReference type="GO" id="GO:0016539">
    <property type="term" value="P:intein-mediated protein splicing"/>
    <property type="evidence" value="ECO:0007669"/>
    <property type="project" value="InterPro"/>
</dbReference>
<dbReference type="InterPro" id="IPR006141">
    <property type="entry name" value="Intein_N"/>
</dbReference>
<dbReference type="NCBIfam" id="TIGR01443">
    <property type="entry name" value="intein_Cterm"/>
    <property type="match status" value="1"/>
</dbReference>
<dbReference type="InterPro" id="IPR011055">
    <property type="entry name" value="Dup_hybrid_motif"/>
</dbReference>
<feature type="coiled-coil region" evidence="1">
    <location>
        <begin position="427"/>
        <end position="556"/>
    </location>
</feature>
<dbReference type="AlphaFoldDB" id="A0A4R9HAH4"/>
<dbReference type="SMART" id="SM00305">
    <property type="entry name" value="HintC"/>
    <property type="match status" value="1"/>
</dbReference>
<dbReference type="NCBIfam" id="TIGR01445">
    <property type="entry name" value="intein_Nterm"/>
    <property type="match status" value="1"/>
</dbReference>
<feature type="domain" description="Hint" evidence="2">
    <location>
        <begin position="137"/>
        <end position="183"/>
    </location>
</feature>
<feature type="domain" description="Hint" evidence="3">
    <location>
        <begin position="1"/>
        <end position="99"/>
    </location>
</feature>
<evidence type="ECO:0000313" key="5">
    <source>
        <dbReference type="Proteomes" id="UP000298097"/>
    </source>
</evidence>
<dbReference type="PROSITE" id="PS50818">
    <property type="entry name" value="INTEIN_C_TER"/>
    <property type="match status" value="1"/>
</dbReference>
<dbReference type="InterPro" id="IPR003586">
    <property type="entry name" value="Hint_dom_C"/>
</dbReference>
<sequence length="1055" mass="118391">MKRISEIKIGDYVKSLNEETGEVTYKKVLRTYQREVSQVYKVTYENGTSVTATGEHPFRVTNGKDRRVSFENNNADTGRNSSWVKAGSLTTKDRSITLASIQNAEIRKIIDRQFAKASISLAAVMNRAQVAWDGEEKGTLGIQKVEVIEKKEKVYNLEVEENHTYFVSKDAVLVHNQCFESIGGQSFITLTKSQAEFLRNGGVFLEGSNKGAGASFTGEGITVRASREQAKPELDGWADKVLSDPKNTQSMKILSSLEYRQAETNRNNAIVGHGNLLRWKEEMKGILKLVEVGSRRPLSLDEANGLIVLKKFAEKELQDVDRKILSARKQADDANRKLAEKTKELIDREQKKTPIVDPVEKLAGADLRRVSSPDLFGSPSKTLERKQAEVNEEVRKATKRDISEKQNESYQKIVKEAFPTKEGRPGGEELNRKLELTQEKLSQKNKNLIDEWKKSIEDIKKEEISKLNEERNNHLKKDPEKIYEPSDERKKSLKTAQAKVAYLEEAINGLVNEKVLPFPKEKYDKAFELSQKGKLTTAEKNELDGLKKEYETHQSQAASRLKDEENIQTTLNNMLNRDRGELADSRNSKAQKLEDLERKLAQMDDDKDLKQSQDLKKEIAKLSKELDKIDKDILTGAPVQKPTDTLEVYLVREKDDYRKLPQAIEKIVDSLEKQKVRYKAEGNTAKAEALKQKIQDFKDRSEEAKKFAKDDVLTAMLRKGGKEREEAIAQMKEFLTHEGATRKLTITETVKNPVGDNPDAESVFMTSNFGRGGYGYTEVAHAAKESHDHIGADYAGEQGDRLNAVIEGTVIQEPGKGLSITVNKELPKYMVEKGISYQEAQYDSKGARTQKAGYHDRNGNSYSKEDLYKMDSEYRTGLSKTELKNIKPFAHAKTIGVVSKNGKLLKLASATSYVPLSTEEMAIVPKEIQEKPELVDITKAGSGNSLVTESTLVGEFAGTYRIDYKHMDRAPMDANGNPIKNGDPIKPGGKIGVMGSTGRATGIHDHITVISYGSEPPKGVNKVFYTPVKDKNNIIIHYLINPLYFQKVMAPSGAR</sequence>
<dbReference type="SMART" id="SM00306">
    <property type="entry name" value="HintN"/>
    <property type="match status" value="1"/>
</dbReference>
<gene>
    <name evidence="4" type="ORF">EHO65_02570</name>
</gene>
<proteinExistence type="predicted"/>
<name>A0A4R9HAH4_9LEPT</name>
<reference evidence="4" key="1">
    <citation type="journal article" date="2019" name="PLoS Negl. Trop. Dis.">
        <title>Revisiting the worldwide diversity of Leptospira species in the environment.</title>
        <authorList>
            <person name="Vincent A.T."/>
            <person name="Schiettekatte O."/>
            <person name="Bourhy P."/>
            <person name="Veyrier F.J."/>
            <person name="Picardeau M."/>
        </authorList>
    </citation>
    <scope>NUCLEOTIDE SEQUENCE [LARGE SCALE GENOMIC DNA]</scope>
    <source>
        <strain evidence="4">201800301</strain>
    </source>
</reference>
<dbReference type="PROSITE" id="PS50817">
    <property type="entry name" value="INTEIN_N_TER"/>
    <property type="match status" value="1"/>
</dbReference>
<feature type="coiled-coil region" evidence="1">
    <location>
        <begin position="668"/>
        <end position="707"/>
    </location>
</feature>
<dbReference type="SUPFAM" id="SSF51261">
    <property type="entry name" value="Duplicated hybrid motif"/>
    <property type="match status" value="1"/>
</dbReference>
<dbReference type="InterPro" id="IPR030934">
    <property type="entry name" value="Intein_C"/>
</dbReference>
<dbReference type="Pfam" id="PF14890">
    <property type="entry name" value="Intein_splicing"/>
    <property type="match status" value="1"/>
</dbReference>
<feature type="coiled-coil region" evidence="1">
    <location>
        <begin position="586"/>
        <end position="632"/>
    </location>
</feature>
<feature type="coiled-coil region" evidence="1">
    <location>
        <begin position="310"/>
        <end position="351"/>
    </location>
</feature>
<dbReference type="Gene3D" id="2.70.70.10">
    <property type="entry name" value="Glucose Permease (Domain IIA)"/>
    <property type="match status" value="1"/>
</dbReference>
<accession>A0A4R9HAH4</accession>
<dbReference type="CDD" id="cd00081">
    <property type="entry name" value="Hint"/>
    <property type="match status" value="1"/>
</dbReference>
<comment type="caution">
    <text evidence="4">The sequence shown here is derived from an EMBL/GenBank/DDBJ whole genome shotgun (WGS) entry which is preliminary data.</text>
</comment>
<dbReference type="InterPro" id="IPR003587">
    <property type="entry name" value="Hint_dom_N"/>
</dbReference>
<protein>
    <submittedName>
        <fullName evidence="4">Uncharacterized protein</fullName>
    </submittedName>
</protein>
<keyword evidence="1" id="KW-0175">Coiled coil</keyword>
<dbReference type="OrthoDB" id="346148at2"/>
<dbReference type="EMBL" id="RQEY01000005">
    <property type="protein sequence ID" value="TGK43543.1"/>
    <property type="molecule type" value="Genomic_DNA"/>
</dbReference>
<dbReference type="Proteomes" id="UP000298097">
    <property type="component" value="Unassembled WGS sequence"/>
</dbReference>
<evidence type="ECO:0000313" key="4">
    <source>
        <dbReference type="EMBL" id="TGK43543.1"/>
    </source>
</evidence>